<dbReference type="Gene3D" id="1.10.238.10">
    <property type="entry name" value="EF-hand"/>
    <property type="match status" value="2"/>
</dbReference>
<reference evidence="6" key="1">
    <citation type="submission" date="2021-02" db="EMBL/GenBank/DDBJ databases">
        <authorList>
            <person name="Nowell W R."/>
        </authorList>
    </citation>
    <scope>NUCLEOTIDE SEQUENCE</scope>
</reference>
<name>A0A8S2GMM0_9BILA</name>
<dbReference type="InterPro" id="IPR018247">
    <property type="entry name" value="EF_Hand_1_Ca_BS"/>
</dbReference>
<evidence type="ECO:0000256" key="3">
    <source>
        <dbReference type="ARBA" id="ARBA00022837"/>
    </source>
</evidence>
<evidence type="ECO:0000313" key="7">
    <source>
        <dbReference type="Proteomes" id="UP000682733"/>
    </source>
</evidence>
<dbReference type="InterPro" id="IPR011992">
    <property type="entry name" value="EF-hand-dom_pair"/>
</dbReference>
<dbReference type="InterPro" id="IPR002048">
    <property type="entry name" value="EF_hand_dom"/>
</dbReference>
<feature type="domain" description="EF-hand" evidence="4">
    <location>
        <begin position="22"/>
        <end position="57"/>
    </location>
</feature>
<dbReference type="PANTHER" id="PTHR23055">
    <property type="entry name" value="CALCIUM BINDING PROTEINS"/>
    <property type="match status" value="1"/>
</dbReference>
<feature type="non-terminal residue" evidence="6">
    <location>
        <position position="1"/>
    </location>
</feature>
<evidence type="ECO:0000313" key="5">
    <source>
        <dbReference type="EMBL" id="CAF0757134.1"/>
    </source>
</evidence>
<protein>
    <recommendedName>
        <fullName evidence="4">EF-hand domain-containing protein</fullName>
    </recommendedName>
</protein>
<dbReference type="Proteomes" id="UP000677228">
    <property type="component" value="Unassembled WGS sequence"/>
</dbReference>
<keyword evidence="2" id="KW-0677">Repeat</keyword>
<dbReference type="InterPro" id="IPR028846">
    <property type="entry name" value="Recoverin"/>
</dbReference>
<evidence type="ECO:0000256" key="2">
    <source>
        <dbReference type="ARBA" id="ARBA00022737"/>
    </source>
</evidence>
<accession>A0A8S2GMM0</accession>
<dbReference type="Proteomes" id="UP000682733">
    <property type="component" value="Unassembled WGS sequence"/>
</dbReference>
<dbReference type="EMBL" id="CAJOBA010000491">
    <property type="protein sequence ID" value="CAF3536489.1"/>
    <property type="molecule type" value="Genomic_DNA"/>
</dbReference>
<dbReference type="PROSITE" id="PS50222">
    <property type="entry name" value="EF_HAND_2"/>
    <property type="match status" value="1"/>
</dbReference>
<keyword evidence="1" id="KW-0479">Metal-binding</keyword>
<dbReference type="PRINTS" id="PR00450">
    <property type="entry name" value="RECOVERIN"/>
</dbReference>
<dbReference type="GO" id="GO:0005509">
    <property type="term" value="F:calcium ion binding"/>
    <property type="evidence" value="ECO:0007669"/>
    <property type="project" value="InterPro"/>
</dbReference>
<dbReference type="PROSITE" id="PS00018">
    <property type="entry name" value="EF_HAND_1"/>
    <property type="match status" value="1"/>
</dbReference>
<comment type="caution">
    <text evidence="6">The sequence shown here is derived from an EMBL/GenBank/DDBJ whole genome shotgun (WGS) entry which is preliminary data.</text>
</comment>
<proteinExistence type="predicted"/>
<organism evidence="6 7">
    <name type="scientific">Didymodactylos carnosus</name>
    <dbReference type="NCBI Taxonomy" id="1234261"/>
    <lineage>
        <taxon>Eukaryota</taxon>
        <taxon>Metazoa</taxon>
        <taxon>Spiralia</taxon>
        <taxon>Gnathifera</taxon>
        <taxon>Rotifera</taxon>
        <taxon>Eurotatoria</taxon>
        <taxon>Bdelloidea</taxon>
        <taxon>Philodinida</taxon>
        <taxon>Philodinidae</taxon>
        <taxon>Didymodactylos</taxon>
    </lineage>
</organism>
<sequence>MDTLQMCNKLCDFSNKFYPEGKAEKFCTQVFKTFDSDGNDYIDFVEFLIAVNITSHGDVKEKLRLAFEMY</sequence>
<evidence type="ECO:0000256" key="1">
    <source>
        <dbReference type="ARBA" id="ARBA00022723"/>
    </source>
</evidence>
<evidence type="ECO:0000259" key="4">
    <source>
        <dbReference type="PROSITE" id="PS50222"/>
    </source>
</evidence>
<keyword evidence="3" id="KW-0106">Calcium</keyword>
<dbReference type="AlphaFoldDB" id="A0A8S2GMM0"/>
<evidence type="ECO:0000313" key="6">
    <source>
        <dbReference type="EMBL" id="CAF3536489.1"/>
    </source>
</evidence>
<dbReference type="EMBL" id="CAJNOK010000491">
    <property type="protein sequence ID" value="CAF0757134.1"/>
    <property type="molecule type" value="Genomic_DNA"/>
</dbReference>
<gene>
    <name evidence="5" type="ORF">OVA965_LOCUS2346</name>
    <name evidence="6" type="ORF">TMI583_LOCUS2346</name>
</gene>
<dbReference type="PANTHER" id="PTHR23055:SF69">
    <property type="entry name" value="NEURONAL CALCIUM SENSOR 2"/>
    <property type="match status" value="1"/>
</dbReference>
<dbReference type="SUPFAM" id="SSF47473">
    <property type="entry name" value="EF-hand"/>
    <property type="match status" value="1"/>
</dbReference>